<sequence>MKIVKDKISLDEVKRLAEEQYGDMVKAVIDAEKGFMAVGGEFHSDAEKVLLEREDSKHEDCWGINIYPENLGNERVVFDSLINIKPLSNNRSLFVENEGIRLKIKEVVNKLIQW</sequence>
<dbReference type="Proteomes" id="UP000177740">
    <property type="component" value="Unassembled WGS sequence"/>
</dbReference>
<reference evidence="1 2" key="1">
    <citation type="journal article" date="2016" name="Nat. Commun.">
        <title>Thousands of microbial genomes shed light on interconnected biogeochemical processes in an aquifer system.</title>
        <authorList>
            <person name="Anantharaman K."/>
            <person name="Brown C.T."/>
            <person name="Hug L.A."/>
            <person name="Sharon I."/>
            <person name="Castelle C.J."/>
            <person name="Probst A.J."/>
            <person name="Thomas B.C."/>
            <person name="Singh A."/>
            <person name="Wilkins M.J."/>
            <person name="Karaoz U."/>
            <person name="Brodie E.L."/>
            <person name="Williams K.H."/>
            <person name="Hubbard S.S."/>
            <person name="Banfield J.F."/>
        </authorList>
    </citation>
    <scope>NUCLEOTIDE SEQUENCE [LARGE SCALE GENOMIC DNA]</scope>
</reference>
<evidence type="ECO:0000313" key="2">
    <source>
        <dbReference type="Proteomes" id="UP000177740"/>
    </source>
</evidence>
<dbReference type="STRING" id="1801677.A2365_02420"/>
<name>A0A1G2ELU2_9BACT</name>
<gene>
    <name evidence="1" type="ORF">A2365_02420</name>
</gene>
<dbReference type="AlphaFoldDB" id="A0A1G2ELU2"/>
<dbReference type="InterPro" id="IPR043731">
    <property type="entry name" value="DUF5674"/>
</dbReference>
<evidence type="ECO:0000313" key="1">
    <source>
        <dbReference type="EMBL" id="OGZ26756.1"/>
    </source>
</evidence>
<protein>
    <submittedName>
        <fullName evidence="1">Uncharacterized protein</fullName>
    </submittedName>
</protein>
<dbReference type="EMBL" id="MHMM01000017">
    <property type="protein sequence ID" value="OGZ26756.1"/>
    <property type="molecule type" value="Genomic_DNA"/>
</dbReference>
<proteinExistence type="predicted"/>
<comment type="caution">
    <text evidence="1">The sequence shown here is derived from an EMBL/GenBank/DDBJ whole genome shotgun (WGS) entry which is preliminary data.</text>
</comment>
<dbReference type="Pfam" id="PF18924">
    <property type="entry name" value="DUF5674"/>
    <property type="match status" value="1"/>
</dbReference>
<accession>A0A1G2ELU2</accession>
<organism evidence="1 2">
    <name type="scientific">Candidatus Nealsonbacteria bacterium RIFOXYB1_FULL_40_15</name>
    <dbReference type="NCBI Taxonomy" id="1801677"/>
    <lineage>
        <taxon>Bacteria</taxon>
        <taxon>Candidatus Nealsoniibacteriota</taxon>
    </lineage>
</organism>